<dbReference type="AlphaFoldDB" id="A0AAV4ZR75"/>
<accession>A0AAV4ZR75</accession>
<gene>
    <name evidence="1" type="ORF">BHAOGJBA_4234</name>
</gene>
<sequence>MRTTIEIPYAVAVQGVLPRERRVQSFLLGECATIAAEVRTIADLRPAATVGASPRNGYPETVYAMDGRLWRPVEMDRGCDGRPGRRVRAETARADVLATDGYDFIDWRREVPTACLPEVCFDRMGEYDRDYTAVRERLLRSVEHRHSDDAERRLAALSETLLVVDGELWTECPLPPCLVVDDPAQGPYAVVASDLHDLTVMDPDRAFRQIFRLDRLEEARAWCEAVSPGADPGFMPAVAVHDPGAVGFDDLVATARMVAAPTIDAVGRDLAWFGAGGLEDFAVARAAARRLLDGGGRDDAHVLFEAFGRMADDPGDPCGLFERPGSHVLHHLARFGVRAAAFEQDLSPDLAPGAPAP</sequence>
<name>A0AAV4ZR75_9HYPH</name>
<organism evidence="1 2">
    <name type="scientific">Methylobacterium hispanicum</name>
    <dbReference type="NCBI Taxonomy" id="270350"/>
    <lineage>
        <taxon>Bacteria</taxon>
        <taxon>Pseudomonadati</taxon>
        <taxon>Pseudomonadota</taxon>
        <taxon>Alphaproteobacteria</taxon>
        <taxon>Hyphomicrobiales</taxon>
        <taxon>Methylobacteriaceae</taxon>
        <taxon>Methylobacterium</taxon>
    </lineage>
</organism>
<keyword evidence="2" id="KW-1185">Reference proteome</keyword>
<protein>
    <submittedName>
        <fullName evidence="1">Uncharacterized protein</fullName>
    </submittedName>
</protein>
<evidence type="ECO:0000313" key="1">
    <source>
        <dbReference type="EMBL" id="GJD90692.1"/>
    </source>
</evidence>
<reference evidence="1" key="1">
    <citation type="journal article" date="2016" name="Front. Microbiol.">
        <title>Genome Sequence of the Piezophilic, Mesophilic Sulfate-Reducing Bacterium Desulfovibrio indicus J2T.</title>
        <authorList>
            <person name="Cao J."/>
            <person name="Maignien L."/>
            <person name="Shao Z."/>
            <person name="Alain K."/>
            <person name="Jebbar M."/>
        </authorList>
    </citation>
    <scope>NUCLEOTIDE SEQUENCE</scope>
    <source>
        <strain evidence="1">DSM 16372</strain>
    </source>
</reference>
<reference evidence="1" key="2">
    <citation type="submission" date="2021-08" db="EMBL/GenBank/DDBJ databases">
        <authorList>
            <person name="Tani A."/>
            <person name="Ola A."/>
            <person name="Ogura Y."/>
            <person name="Katsura K."/>
            <person name="Hayashi T."/>
        </authorList>
    </citation>
    <scope>NUCLEOTIDE SEQUENCE</scope>
    <source>
        <strain evidence="1">DSM 16372</strain>
    </source>
</reference>
<comment type="caution">
    <text evidence="1">The sequence shown here is derived from an EMBL/GenBank/DDBJ whole genome shotgun (WGS) entry which is preliminary data.</text>
</comment>
<proteinExistence type="predicted"/>
<evidence type="ECO:0000313" key="2">
    <source>
        <dbReference type="Proteomes" id="UP001055247"/>
    </source>
</evidence>
<dbReference type="EMBL" id="BPQO01000020">
    <property type="protein sequence ID" value="GJD90692.1"/>
    <property type="molecule type" value="Genomic_DNA"/>
</dbReference>
<dbReference type="Proteomes" id="UP001055247">
    <property type="component" value="Unassembled WGS sequence"/>
</dbReference>
<dbReference type="RefSeq" id="WP_238230849.1">
    <property type="nucleotide sequence ID" value="NZ_BPQO01000020.1"/>
</dbReference>